<name>A0A420W6U6_9BACT</name>
<dbReference type="EMBL" id="RBIE01000002">
    <property type="protein sequence ID" value="RKQ61774.1"/>
    <property type="molecule type" value="Genomic_DNA"/>
</dbReference>
<evidence type="ECO:0000256" key="1">
    <source>
        <dbReference type="SAM" id="SignalP"/>
    </source>
</evidence>
<evidence type="ECO:0008006" key="4">
    <source>
        <dbReference type="Google" id="ProtNLM"/>
    </source>
</evidence>
<proteinExistence type="predicted"/>
<evidence type="ECO:0000313" key="2">
    <source>
        <dbReference type="EMBL" id="RKQ61774.1"/>
    </source>
</evidence>
<protein>
    <recommendedName>
        <fullName evidence="4">Cytochrome c domain-containing protein</fullName>
    </recommendedName>
</protein>
<feature type="chain" id="PRO_5018999854" description="Cytochrome c domain-containing protein" evidence="1">
    <location>
        <begin position="25"/>
        <end position="131"/>
    </location>
</feature>
<dbReference type="Proteomes" id="UP000280881">
    <property type="component" value="Unassembled WGS sequence"/>
</dbReference>
<accession>A0A420W6U6</accession>
<dbReference type="AlphaFoldDB" id="A0A420W6U6"/>
<reference evidence="2 3" key="1">
    <citation type="submission" date="2018-10" db="EMBL/GenBank/DDBJ databases">
        <title>Genomic Encyclopedia of Type Strains, Phase IV (KMG-IV): sequencing the most valuable type-strain genomes for metagenomic binning, comparative biology and taxonomic classification.</title>
        <authorList>
            <person name="Goeker M."/>
        </authorList>
    </citation>
    <scope>NUCLEOTIDE SEQUENCE [LARGE SCALE GENOMIC DNA]</scope>
    <source>
        <strain evidence="2 3">DSM 15521</strain>
    </source>
</reference>
<dbReference type="OrthoDB" id="14260at2"/>
<keyword evidence="1" id="KW-0732">Signal</keyword>
<organism evidence="2 3">
    <name type="scientific">Thermovibrio guaymasensis</name>
    <dbReference type="NCBI Taxonomy" id="240167"/>
    <lineage>
        <taxon>Bacteria</taxon>
        <taxon>Pseudomonadati</taxon>
        <taxon>Aquificota</taxon>
        <taxon>Aquificia</taxon>
        <taxon>Desulfurobacteriales</taxon>
        <taxon>Desulfurobacteriaceae</taxon>
        <taxon>Thermovibrio</taxon>
    </lineage>
</organism>
<keyword evidence="3" id="KW-1185">Reference proteome</keyword>
<comment type="caution">
    <text evidence="2">The sequence shown here is derived from an EMBL/GenBank/DDBJ whole genome shotgun (WGS) entry which is preliminary data.</text>
</comment>
<dbReference type="RefSeq" id="WP_121171108.1">
    <property type="nucleotide sequence ID" value="NZ_RBIE01000002.1"/>
</dbReference>
<feature type="signal peptide" evidence="1">
    <location>
        <begin position="1"/>
        <end position="24"/>
    </location>
</feature>
<sequence length="131" mass="14395">MKSFRWKRALTMSSTFLLALTAQAFSHPSVSLRDINGNEIADTLNENDCITVGGKRYCAGAPVSWEATCGYCHPKITGNVKGGVKSPGPIHSAYHVGRGWDELSDDFGAKRVLEGKDWRKFIRSFGDDGAW</sequence>
<evidence type="ECO:0000313" key="3">
    <source>
        <dbReference type="Proteomes" id="UP000280881"/>
    </source>
</evidence>
<gene>
    <name evidence="2" type="ORF">C7457_1221</name>
</gene>